<protein>
    <recommendedName>
        <fullName evidence="9">BioF2-like acetyltransferase domain-containing protein</fullName>
    </recommendedName>
</protein>
<evidence type="ECO:0000256" key="5">
    <source>
        <dbReference type="ARBA" id="ARBA00023315"/>
    </source>
</evidence>
<dbReference type="InterPro" id="IPR016181">
    <property type="entry name" value="Acyl_CoA_acyltransferase"/>
</dbReference>
<evidence type="ECO:0008006" key="9">
    <source>
        <dbReference type="Google" id="ProtNLM"/>
    </source>
</evidence>
<dbReference type="PANTHER" id="PTHR36174">
    <property type="entry name" value="LIPID II:GLYCINE GLYCYLTRANSFERASE"/>
    <property type="match status" value="1"/>
</dbReference>
<dbReference type="Gene3D" id="3.40.630.30">
    <property type="match status" value="2"/>
</dbReference>
<dbReference type="PROSITE" id="PS51191">
    <property type="entry name" value="FEMABX"/>
    <property type="match status" value="1"/>
</dbReference>
<keyword evidence="5" id="KW-0012">Acyltransferase</keyword>
<evidence type="ECO:0000313" key="8">
    <source>
        <dbReference type="Proteomes" id="UP000177718"/>
    </source>
</evidence>
<dbReference type="Proteomes" id="UP000177718">
    <property type="component" value="Unassembled WGS sequence"/>
</dbReference>
<keyword evidence="3" id="KW-0133">Cell shape</keyword>
<sequence>MTVEVIESKEIWDSFVNKLQPHTFLQSWNWGQFNLNSGNKIWRLGLFENNTLLEVALIIKVEARRGSFLFCPHGPISTNTSPNSLSVLTDYLKNLGKSENVSFIRFSPLNILTEENQKLFKNLGFRDAPIHMHSELVWMLDVTPSEEELLANMRKTTRYSIRKAISEGVEVISCSNLSLIDDFYSIYLKTVGRHNFVPFSKEYIQKEFEAFSQGNQALFFFGKLGPEILSASMVIYTNGSGFYHHGASINSKVPVTYLSQWEAIKEAKRRGCRYYNFWGISPESNPNHPWAGLTMFKQGFGGFSEEYIHAQDMILSPKYWLTYGIEKLRKAQRGL</sequence>
<dbReference type="InterPro" id="IPR050644">
    <property type="entry name" value="PG_Glycine_Bridge_Synth"/>
</dbReference>
<dbReference type="PANTHER" id="PTHR36174:SF1">
    <property type="entry name" value="LIPID II:GLYCINE GLYCYLTRANSFERASE"/>
    <property type="match status" value="1"/>
</dbReference>
<evidence type="ECO:0000256" key="4">
    <source>
        <dbReference type="ARBA" id="ARBA00022984"/>
    </source>
</evidence>
<dbReference type="GO" id="GO:0009252">
    <property type="term" value="P:peptidoglycan biosynthetic process"/>
    <property type="evidence" value="ECO:0007669"/>
    <property type="project" value="UniProtKB-KW"/>
</dbReference>
<gene>
    <name evidence="7" type="ORF">A3A61_00470</name>
</gene>
<dbReference type="GO" id="GO:0071555">
    <property type="term" value="P:cell wall organization"/>
    <property type="evidence" value="ECO:0007669"/>
    <property type="project" value="UniProtKB-KW"/>
</dbReference>
<dbReference type="InterPro" id="IPR003447">
    <property type="entry name" value="FEMABX"/>
</dbReference>
<evidence type="ECO:0000313" key="7">
    <source>
        <dbReference type="EMBL" id="OGY31649.1"/>
    </source>
</evidence>
<comment type="similarity">
    <text evidence="1">Belongs to the FemABX family.</text>
</comment>
<dbReference type="STRING" id="1802605.A3A61_00470"/>
<evidence type="ECO:0000256" key="1">
    <source>
        <dbReference type="ARBA" id="ARBA00009943"/>
    </source>
</evidence>
<dbReference type="GO" id="GO:0008360">
    <property type="term" value="P:regulation of cell shape"/>
    <property type="evidence" value="ECO:0007669"/>
    <property type="project" value="UniProtKB-KW"/>
</dbReference>
<dbReference type="EMBL" id="MHDB01000028">
    <property type="protein sequence ID" value="OGY31649.1"/>
    <property type="molecule type" value="Genomic_DNA"/>
</dbReference>
<dbReference type="Pfam" id="PF02388">
    <property type="entry name" value="FemAB"/>
    <property type="match status" value="2"/>
</dbReference>
<evidence type="ECO:0000256" key="3">
    <source>
        <dbReference type="ARBA" id="ARBA00022960"/>
    </source>
</evidence>
<dbReference type="SUPFAM" id="SSF55729">
    <property type="entry name" value="Acyl-CoA N-acyltransferases (Nat)"/>
    <property type="match status" value="2"/>
</dbReference>
<reference evidence="7 8" key="1">
    <citation type="journal article" date="2016" name="Nat. Commun.">
        <title>Thousands of microbial genomes shed light on interconnected biogeochemical processes in an aquifer system.</title>
        <authorList>
            <person name="Anantharaman K."/>
            <person name="Brown C.T."/>
            <person name="Hug L.A."/>
            <person name="Sharon I."/>
            <person name="Castelle C.J."/>
            <person name="Probst A.J."/>
            <person name="Thomas B.C."/>
            <person name="Singh A."/>
            <person name="Wilkins M.J."/>
            <person name="Karaoz U."/>
            <person name="Brodie E.L."/>
            <person name="Williams K.H."/>
            <person name="Hubbard S.S."/>
            <person name="Banfield J.F."/>
        </authorList>
    </citation>
    <scope>NUCLEOTIDE SEQUENCE [LARGE SCALE GENOMIC DNA]</scope>
</reference>
<comment type="caution">
    <text evidence="7">The sequence shown here is derived from an EMBL/GenBank/DDBJ whole genome shotgun (WGS) entry which is preliminary data.</text>
</comment>
<keyword evidence="2" id="KW-0808">Transferase</keyword>
<keyword evidence="6" id="KW-0961">Cell wall biogenesis/degradation</keyword>
<organism evidence="7 8">
    <name type="scientific">Candidatus Woykebacteria bacterium RIFCSPLOWO2_01_FULL_43_14</name>
    <dbReference type="NCBI Taxonomy" id="1802605"/>
    <lineage>
        <taxon>Bacteria</taxon>
        <taxon>Candidatus Woykeibacteriota</taxon>
    </lineage>
</organism>
<proteinExistence type="inferred from homology"/>
<evidence type="ECO:0000256" key="6">
    <source>
        <dbReference type="ARBA" id="ARBA00023316"/>
    </source>
</evidence>
<dbReference type="GO" id="GO:0016755">
    <property type="term" value="F:aminoacyltransferase activity"/>
    <property type="evidence" value="ECO:0007669"/>
    <property type="project" value="InterPro"/>
</dbReference>
<name>A0A1G1WV54_9BACT</name>
<accession>A0A1G1WV54</accession>
<evidence type="ECO:0000256" key="2">
    <source>
        <dbReference type="ARBA" id="ARBA00022679"/>
    </source>
</evidence>
<keyword evidence="4" id="KW-0573">Peptidoglycan synthesis</keyword>
<dbReference type="AlphaFoldDB" id="A0A1G1WV54"/>